<evidence type="ECO:0000256" key="1">
    <source>
        <dbReference type="SAM" id="MobiDB-lite"/>
    </source>
</evidence>
<dbReference type="AlphaFoldDB" id="A0A5M9K4T7"/>
<sequence length="511" mass="57836">MKLSDILGYFERTHPAYLSELYQPKTWQEWRDWQQRKDSKPTPAQFYKNVEDYEKGKLSIETLKAAHDQILAKKYGLLRRSLPAWQTPCQLKFFTPFEKEFSAKFESMLSMQEQLREERQTLAQRRGKQQLTLQTSQKLQTLPQRPISKPIHRKEHKITQQVKPKVKRFPDFIDTMMWTEDQDRELRMHFTKERLIKKLVDYPAIRDTLQALINESRALSLQSNGGETKNTLADIGKERNTIAGDNNHGGVSSRKKITQSIHPKEMHPKRINTNATSGQATRNLPPMGEPIKPETLREWGLFIECQIKNHDGSIYSAGEAEAGATVMSLLLRAGPIEWSQVSTEIEGAQRATAIARLCEESDPRAAVTSLHDTPLSFCKDIVSSIHLISTAEFKVASMMFHAVKRRTRSHHPSQQERARAQTLRPGRKNVATFDLVSAPKRILVGGTEKQHEIALRMINKKISREPSQKATADEGCVVCWGPAENPLSSPSAITPVAPSASNSLATPPAPV</sequence>
<evidence type="ECO:0000313" key="3">
    <source>
        <dbReference type="Proteomes" id="UP000322873"/>
    </source>
</evidence>
<reference evidence="2 3" key="1">
    <citation type="submission" date="2019-06" db="EMBL/GenBank/DDBJ databases">
        <title>Genome Sequence of the Brown Rot Fungal Pathogen Monilinia fructicola.</title>
        <authorList>
            <person name="De Miccolis Angelini R.M."/>
            <person name="Landi L."/>
            <person name="Abate D."/>
            <person name="Pollastro S."/>
            <person name="Romanazzi G."/>
            <person name="Faretra F."/>
        </authorList>
    </citation>
    <scope>NUCLEOTIDE SEQUENCE [LARGE SCALE GENOMIC DNA]</scope>
    <source>
        <strain evidence="2 3">Mfrc123</strain>
    </source>
</reference>
<keyword evidence="3" id="KW-1185">Reference proteome</keyword>
<proteinExistence type="predicted"/>
<feature type="region of interest" description="Disordered" evidence="1">
    <location>
        <begin position="405"/>
        <end position="424"/>
    </location>
</feature>
<dbReference type="VEuPathDB" id="FungiDB:MFRU_014g00860"/>
<protein>
    <submittedName>
        <fullName evidence="2">Uncharacterized protein</fullName>
    </submittedName>
</protein>
<gene>
    <name evidence="2" type="ORF">EYC84_006872</name>
</gene>
<feature type="region of interest" description="Disordered" evidence="1">
    <location>
        <begin position="488"/>
        <end position="511"/>
    </location>
</feature>
<feature type="region of interest" description="Disordered" evidence="1">
    <location>
        <begin position="240"/>
        <end position="262"/>
    </location>
</feature>
<dbReference type="EMBL" id="VICG01000001">
    <property type="protein sequence ID" value="KAA8576824.1"/>
    <property type="molecule type" value="Genomic_DNA"/>
</dbReference>
<evidence type="ECO:0000313" key="2">
    <source>
        <dbReference type="EMBL" id="KAA8576824.1"/>
    </source>
</evidence>
<name>A0A5M9K4T7_MONFR</name>
<organism evidence="2 3">
    <name type="scientific">Monilinia fructicola</name>
    <name type="common">Brown rot fungus</name>
    <name type="synonym">Ciboria fructicola</name>
    <dbReference type="NCBI Taxonomy" id="38448"/>
    <lineage>
        <taxon>Eukaryota</taxon>
        <taxon>Fungi</taxon>
        <taxon>Dikarya</taxon>
        <taxon>Ascomycota</taxon>
        <taxon>Pezizomycotina</taxon>
        <taxon>Leotiomycetes</taxon>
        <taxon>Helotiales</taxon>
        <taxon>Sclerotiniaceae</taxon>
        <taxon>Monilinia</taxon>
    </lineage>
</organism>
<dbReference type="Proteomes" id="UP000322873">
    <property type="component" value="Unassembled WGS sequence"/>
</dbReference>
<accession>A0A5M9K4T7</accession>
<comment type="caution">
    <text evidence="2">The sequence shown here is derived from an EMBL/GenBank/DDBJ whole genome shotgun (WGS) entry which is preliminary data.</text>
</comment>